<dbReference type="KEGG" id="xfh:XFHB_03995"/>
<gene>
    <name evidence="2" type="ORF">XFHB_03995</name>
</gene>
<keyword evidence="1" id="KW-0812">Transmembrane</keyword>
<sequence length="109" mass="12030">MTSVSFDTLKFANKLKTAGIPPAHAEAEAEALEEVLKTNLQGFAESESRNGKALARLEANMEKGFTEVDLRFAQINQRFAEVKGEMRLLKWMLGVIVTGIAALIIKAFF</sequence>
<dbReference type="AlphaFoldDB" id="A0ABC8ACS8"/>
<keyword evidence="1" id="KW-0472">Membrane</keyword>
<accession>A0ABC8ACS8</accession>
<evidence type="ECO:0000313" key="2">
    <source>
        <dbReference type="EMBL" id="ALR06144.1"/>
    </source>
</evidence>
<evidence type="ECO:0000313" key="3">
    <source>
        <dbReference type="Proteomes" id="UP000196980"/>
    </source>
</evidence>
<reference evidence="3" key="1">
    <citation type="submission" date="2014-11" db="EMBL/GenBank/DDBJ databases">
        <title>Xylella fastidiosa Hib4 Genome Sequencing.</title>
        <authorList>
            <person name="Pierry P.M."/>
            <person name="da Silva A.M."/>
        </authorList>
    </citation>
    <scope>NUCLEOTIDE SEQUENCE [LARGE SCALE GENOMIC DNA]</scope>
    <source>
        <strain evidence="3">Hib4</strain>
    </source>
</reference>
<name>A0ABC8ACS8_XYLFS</name>
<feature type="transmembrane region" description="Helical" evidence="1">
    <location>
        <begin position="88"/>
        <end position="108"/>
    </location>
</feature>
<protein>
    <submittedName>
        <fullName evidence="2">DUF1640 domain-containing protein</fullName>
    </submittedName>
</protein>
<dbReference type="Gene3D" id="1.20.5.340">
    <property type="match status" value="1"/>
</dbReference>
<organism evidence="2 3">
    <name type="scientific">Xylella fastidiosa</name>
    <dbReference type="NCBI Taxonomy" id="2371"/>
    <lineage>
        <taxon>Bacteria</taxon>
        <taxon>Pseudomonadati</taxon>
        <taxon>Pseudomonadota</taxon>
        <taxon>Gammaproteobacteria</taxon>
        <taxon>Lysobacterales</taxon>
        <taxon>Lysobacteraceae</taxon>
        <taxon>Xylella</taxon>
    </lineage>
</organism>
<evidence type="ECO:0000256" key="1">
    <source>
        <dbReference type="SAM" id="Phobius"/>
    </source>
</evidence>
<dbReference type="Proteomes" id="UP000196980">
    <property type="component" value="Chromosome"/>
</dbReference>
<proteinExistence type="predicted"/>
<dbReference type="EMBL" id="CP009885">
    <property type="protein sequence ID" value="ALR06144.1"/>
    <property type="molecule type" value="Genomic_DNA"/>
</dbReference>
<keyword evidence="1" id="KW-1133">Transmembrane helix</keyword>
<dbReference type="RefSeq" id="WP_031336788.1">
    <property type="nucleotide sequence ID" value="NZ_CP009790.1"/>
</dbReference>